<evidence type="ECO:0000256" key="1">
    <source>
        <dbReference type="SAM" id="MobiDB-lite"/>
    </source>
</evidence>
<evidence type="ECO:0000313" key="3">
    <source>
        <dbReference type="Proteomes" id="UP000821853"/>
    </source>
</evidence>
<gene>
    <name evidence="2" type="ORF">HPB48_019659</name>
</gene>
<dbReference type="VEuPathDB" id="VectorBase:HLOH_062172"/>
<dbReference type="Proteomes" id="UP000821853">
    <property type="component" value="Chromosome 3"/>
</dbReference>
<proteinExistence type="predicted"/>
<feature type="region of interest" description="Disordered" evidence="1">
    <location>
        <begin position="60"/>
        <end position="131"/>
    </location>
</feature>
<feature type="region of interest" description="Disordered" evidence="1">
    <location>
        <begin position="1"/>
        <end position="27"/>
    </location>
</feature>
<feature type="compositionally biased region" description="Basic and acidic residues" evidence="1">
    <location>
        <begin position="65"/>
        <end position="77"/>
    </location>
</feature>
<sequence>MCFPPRSRATGDVHSADSAGWNSAPADPVYLRNYGRGEKWTPGKVRSTSGARIVSVDTESGLVHRHMDQLRRRRIEDPSTPEDLLSPQISSDPPVQDREAPTATAPGLPDHPPPELRCSTRIKKPVERYGF</sequence>
<dbReference type="EMBL" id="JABSTR010000005">
    <property type="protein sequence ID" value="KAH9369553.1"/>
    <property type="molecule type" value="Genomic_DNA"/>
</dbReference>
<reference evidence="2 3" key="1">
    <citation type="journal article" date="2020" name="Cell">
        <title>Large-Scale Comparative Analyses of Tick Genomes Elucidate Their Genetic Diversity and Vector Capacities.</title>
        <authorList>
            <consortium name="Tick Genome and Microbiome Consortium (TIGMIC)"/>
            <person name="Jia N."/>
            <person name="Wang J."/>
            <person name="Shi W."/>
            <person name="Du L."/>
            <person name="Sun Y."/>
            <person name="Zhan W."/>
            <person name="Jiang J.F."/>
            <person name="Wang Q."/>
            <person name="Zhang B."/>
            <person name="Ji P."/>
            <person name="Bell-Sakyi L."/>
            <person name="Cui X.M."/>
            <person name="Yuan T.T."/>
            <person name="Jiang B.G."/>
            <person name="Yang W.F."/>
            <person name="Lam T.T."/>
            <person name="Chang Q.C."/>
            <person name="Ding S.J."/>
            <person name="Wang X.J."/>
            <person name="Zhu J.G."/>
            <person name="Ruan X.D."/>
            <person name="Zhao L."/>
            <person name="Wei J.T."/>
            <person name="Ye R.Z."/>
            <person name="Que T.C."/>
            <person name="Du C.H."/>
            <person name="Zhou Y.H."/>
            <person name="Cheng J.X."/>
            <person name="Dai P.F."/>
            <person name="Guo W.B."/>
            <person name="Han X.H."/>
            <person name="Huang E.J."/>
            <person name="Li L.F."/>
            <person name="Wei W."/>
            <person name="Gao Y.C."/>
            <person name="Liu J.Z."/>
            <person name="Shao H.Z."/>
            <person name="Wang X."/>
            <person name="Wang C.C."/>
            <person name="Yang T.C."/>
            <person name="Huo Q.B."/>
            <person name="Li W."/>
            <person name="Chen H.Y."/>
            <person name="Chen S.E."/>
            <person name="Zhou L.G."/>
            <person name="Ni X.B."/>
            <person name="Tian J.H."/>
            <person name="Sheng Y."/>
            <person name="Liu T."/>
            <person name="Pan Y.S."/>
            <person name="Xia L.Y."/>
            <person name="Li J."/>
            <person name="Zhao F."/>
            <person name="Cao W.C."/>
        </authorList>
    </citation>
    <scope>NUCLEOTIDE SEQUENCE [LARGE SCALE GENOMIC DNA]</scope>
    <source>
        <strain evidence="2">HaeL-2018</strain>
    </source>
</reference>
<dbReference type="AlphaFoldDB" id="A0A9J6G4B4"/>
<keyword evidence="3" id="KW-1185">Reference proteome</keyword>
<dbReference type="OrthoDB" id="6506341at2759"/>
<accession>A0A9J6G4B4</accession>
<organism evidence="2 3">
    <name type="scientific">Haemaphysalis longicornis</name>
    <name type="common">Bush tick</name>
    <dbReference type="NCBI Taxonomy" id="44386"/>
    <lineage>
        <taxon>Eukaryota</taxon>
        <taxon>Metazoa</taxon>
        <taxon>Ecdysozoa</taxon>
        <taxon>Arthropoda</taxon>
        <taxon>Chelicerata</taxon>
        <taxon>Arachnida</taxon>
        <taxon>Acari</taxon>
        <taxon>Parasitiformes</taxon>
        <taxon>Ixodida</taxon>
        <taxon>Ixodoidea</taxon>
        <taxon>Ixodidae</taxon>
        <taxon>Haemaphysalinae</taxon>
        <taxon>Haemaphysalis</taxon>
    </lineage>
</organism>
<comment type="caution">
    <text evidence="2">The sequence shown here is derived from an EMBL/GenBank/DDBJ whole genome shotgun (WGS) entry which is preliminary data.</text>
</comment>
<dbReference type="OMA" id="WIEACIM"/>
<name>A0A9J6G4B4_HAELO</name>
<evidence type="ECO:0000313" key="2">
    <source>
        <dbReference type="EMBL" id="KAH9369553.1"/>
    </source>
</evidence>
<protein>
    <submittedName>
        <fullName evidence="2">Uncharacterized protein</fullName>
    </submittedName>
</protein>